<dbReference type="AlphaFoldDB" id="A0A1B8P509"/>
<organism evidence="1 2">
    <name type="scientific">Halomonas elongata</name>
    <dbReference type="NCBI Taxonomy" id="2746"/>
    <lineage>
        <taxon>Bacteria</taxon>
        <taxon>Pseudomonadati</taxon>
        <taxon>Pseudomonadota</taxon>
        <taxon>Gammaproteobacteria</taxon>
        <taxon>Oceanospirillales</taxon>
        <taxon>Halomonadaceae</taxon>
        <taxon>Halomonas</taxon>
    </lineage>
</organism>
<dbReference type="Proteomes" id="UP000092504">
    <property type="component" value="Unassembled WGS sequence"/>
</dbReference>
<sequence>MIFLDRFLRVLHALHHLSCHGIDALPLVVDVHWRHLQAVEASHGAVFEELLARLGIHPSQVVLRMSALRLLADPHARDASRSFQDHGYPLLAHGVPLDAEPQAWHLLLEAGVEWVTPEPNAMILARRGREHWSRLIQWNREARAVGMTDWWPGLDTPGVLGQVSQLEPTLVSGSLLGEIQPYQRA</sequence>
<reference evidence="1 2" key="1">
    <citation type="submission" date="2016-06" db="EMBL/GenBank/DDBJ databases">
        <title>Genome sequence of halotolerant plant growth promoting strain of Halomonas elongata HEK1 isolated from salterns of Rann of Kutch, Gujarat, India.</title>
        <authorList>
            <person name="Gaba S."/>
            <person name="Singh R.N."/>
            <person name="Abrol S."/>
            <person name="Kaushik R."/>
            <person name="Saxena A.K."/>
        </authorList>
    </citation>
    <scope>NUCLEOTIDE SEQUENCE [LARGE SCALE GENOMIC DNA]</scope>
    <source>
        <strain evidence="1 2">HEK1</strain>
    </source>
</reference>
<accession>A0A1B8P509</accession>
<evidence type="ECO:0000313" key="1">
    <source>
        <dbReference type="EMBL" id="OBX37355.1"/>
    </source>
</evidence>
<comment type="caution">
    <text evidence="1">The sequence shown here is derived from an EMBL/GenBank/DDBJ whole genome shotgun (WGS) entry which is preliminary data.</text>
</comment>
<evidence type="ECO:0000313" key="2">
    <source>
        <dbReference type="Proteomes" id="UP000092504"/>
    </source>
</evidence>
<dbReference type="EMBL" id="MAJD01000001">
    <property type="protein sequence ID" value="OBX37355.1"/>
    <property type="molecule type" value="Genomic_DNA"/>
</dbReference>
<proteinExistence type="predicted"/>
<protein>
    <submittedName>
        <fullName evidence="1">Uncharacterized protein</fullName>
    </submittedName>
</protein>
<gene>
    <name evidence="1" type="ORF">A8U91_01715</name>
</gene>
<name>A0A1B8P509_HALEL</name>